<evidence type="ECO:0000259" key="8">
    <source>
        <dbReference type="Pfam" id="PF01416"/>
    </source>
</evidence>
<feature type="binding site" evidence="4 6">
    <location>
        <position position="110"/>
    </location>
    <ligand>
        <name>substrate</name>
    </ligand>
</feature>
<dbReference type="Gene3D" id="3.30.70.580">
    <property type="entry name" value="Pseudouridine synthase I, catalytic domain, N-terminal subdomain"/>
    <property type="match status" value="1"/>
</dbReference>
<dbReference type="GO" id="GO:0160147">
    <property type="term" value="F:tRNA pseudouridine(38-40) synthase activity"/>
    <property type="evidence" value="ECO:0007669"/>
    <property type="project" value="UniProtKB-EC"/>
</dbReference>
<dbReference type="Gene3D" id="3.30.70.660">
    <property type="entry name" value="Pseudouridine synthase I, catalytic domain, C-terminal subdomain"/>
    <property type="match status" value="1"/>
</dbReference>
<dbReference type="PANTHER" id="PTHR11142">
    <property type="entry name" value="PSEUDOURIDYLATE SYNTHASE"/>
    <property type="match status" value="1"/>
</dbReference>
<dbReference type="InterPro" id="IPR020103">
    <property type="entry name" value="PsdUridine_synth_cat_dom_sf"/>
</dbReference>
<dbReference type="EMBL" id="CP005078">
    <property type="protein sequence ID" value="AGM25802.1"/>
    <property type="molecule type" value="Genomic_DNA"/>
</dbReference>
<dbReference type="Proteomes" id="UP000013963">
    <property type="component" value="Chromosome"/>
</dbReference>
<comment type="catalytic activity">
    <reaction evidence="4 7">
        <text>uridine(38/39/40) in tRNA = pseudouridine(38/39/40) in tRNA</text>
        <dbReference type="Rhea" id="RHEA:22376"/>
        <dbReference type="Rhea" id="RHEA-COMP:10085"/>
        <dbReference type="Rhea" id="RHEA-COMP:10087"/>
        <dbReference type="ChEBI" id="CHEBI:65314"/>
        <dbReference type="ChEBI" id="CHEBI:65315"/>
        <dbReference type="EC" id="5.4.99.12"/>
    </reaction>
</comment>
<dbReference type="InterPro" id="IPR020094">
    <property type="entry name" value="TruA/RsuA/RluB/E/F_N"/>
</dbReference>
<dbReference type="PIRSF" id="PIRSF001430">
    <property type="entry name" value="tRNA_psdUrid_synth"/>
    <property type="match status" value="1"/>
</dbReference>
<accession>R4U340</accession>
<dbReference type="PATRIC" id="fig|1276229.3.peg.206"/>
<feature type="active site" description="Nucleophile" evidence="4 5">
    <location>
        <position position="52"/>
    </location>
</feature>
<dbReference type="HOGENOM" id="CLU_014673_0_1_14"/>
<organism evidence="9 10">
    <name type="scientific">Spiroplasma syrphidicola EA-1</name>
    <dbReference type="NCBI Taxonomy" id="1276229"/>
    <lineage>
        <taxon>Bacteria</taxon>
        <taxon>Bacillati</taxon>
        <taxon>Mycoplasmatota</taxon>
        <taxon>Mollicutes</taxon>
        <taxon>Entomoplasmatales</taxon>
        <taxon>Spiroplasmataceae</taxon>
        <taxon>Spiroplasma</taxon>
    </lineage>
</organism>
<evidence type="ECO:0000256" key="1">
    <source>
        <dbReference type="ARBA" id="ARBA00009375"/>
    </source>
</evidence>
<dbReference type="OrthoDB" id="9811823at2"/>
<sequence>MLNLLLTLEYDGFDYKGWIKQKNALTIQGELEKAFFNVCQINLWTLGASKTDAGVHACDQKVLVKIPFQPKDLAFFIKTVSYSLPLNINIKNYTVVDENFNVRDTKEKEYIYTINDQDYDLLNHRYELQTKQQYDEKRLHTIAQIFVGEHDFAFFSGVKRDETIKTIRTINAIDVVRDKNKKIKIHFKGKGFIRYQIRMIVQNILECYHGRITIATLQEQLANPPVGKTTIFSAKPYGLCLAKIIY</sequence>
<dbReference type="Pfam" id="PF01416">
    <property type="entry name" value="PseudoU_synth_1"/>
    <property type="match status" value="1"/>
</dbReference>
<evidence type="ECO:0000313" key="10">
    <source>
        <dbReference type="Proteomes" id="UP000013963"/>
    </source>
</evidence>
<comment type="function">
    <text evidence="4">Formation of pseudouridine at positions 38, 39 and 40 in the anticodon stem and loop of transfer RNAs.</text>
</comment>
<dbReference type="KEGG" id="ssyr:SSYRP_v1c02060"/>
<dbReference type="PANTHER" id="PTHR11142:SF0">
    <property type="entry name" value="TRNA PSEUDOURIDINE SYNTHASE-LIKE 1"/>
    <property type="match status" value="1"/>
</dbReference>
<comment type="subunit">
    <text evidence="4">Homodimer.</text>
</comment>
<dbReference type="GO" id="GO:0003723">
    <property type="term" value="F:RNA binding"/>
    <property type="evidence" value="ECO:0007669"/>
    <property type="project" value="InterPro"/>
</dbReference>
<proteinExistence type="inferred from homology"/>
<dbReference type="HAMAP" id="MF_00171">
    <property type="entry name" value="TruA"/>
    <property type="match status" value="1"/>
</dbReference>
<feature type="domain" description="Pseudouridine synthase I TruA alpha/beta" evidence="8">
    <location>
        <begin position="142"/>
        <end position="246"/>
    </location>
</feature>
<comment type="similarity">
    <text evidence="1 4 7">Belongs to the tRNA pseudouridine synthase TruA family.</text>
</comment>
<reference evidence="9 10" key="1">
    <citation type="journal article" date="2013" name="Genome Biol. Evol.">
        <title>Complete genomes of two dipteran-associated spiroplasmas provided insights into the origin, dynamics, and impacts of viral invasion in spiroplasma.</title>
        <authorList>
            <person name="Ku C."/>
            <person name="Lo W.S."/>
            <person name="Chen L.L."/>
            <person name="Kuo C.H."/>
        </authorList>
    </citation>
    <scope>NUCLEOTIDE SEQUENCE [LARGE SCALE GENOMIC DNA]</scope>
    <source>
        <strain evidence="9">EA-1</strain>
    </source>
</reference>
<keyword evidence="3 4" id="KW-0413">Isomerase</keyword>
<dbReference type="EC" id="5.4.99.12" evidence="4"/>
<dbReference type="InterPro" id="IPR020095">
    <property type="entry name" value="PsdUridine_synth_TruA_C"/>
</dbReference>
<dbReference type="InterPro" id="IPR020097">
    <property type="entry name" value="PsdUridine_synth_TruA_a/b_dom"/>
</dbReference>
<evidence type="ECO:0000256" key="6">
    <source>
        <dbReference type="PIRSR" id="PIRSR001430-2"/>
    </source>
</evidence>
<keyword evidence="2 4" id="KW-0819">tRNA processing</keyword>
<evidence type="ECO:0000313" key="9">
    <source>
        <dbReference type="EMBL" id="AGM25802.1"/>
    </source>
</evidence>
<comment type="caution">
    <text evidence="4">Lacks conserved residue(s) required for the propagation of feature annotation.</text>
</comment>
<dbReference type="InterPro" id="IPR001406">
    <property type="entry name" value="PsdUridine_synth_TruA"/>
</dbReference>
<evidence type="ECO:0000256" key="2">
    <source>
        <dbReference type="ARBA" id="ARBA00022694"/>
    </source>
</evidence>
<evidence type="ECO:0000256" key="4">
    <source>
        <dbReference type="HAMAP-Rule" id="MF_00171"/>
    </source>
</evidence>
<dbReference type="STRING" id="1276229.SSYRP_v1c02060"/>
<protein>
    <recommendedName>
        <fullName evidence="4">tRNA pseudouridine synthase A</fullName>
        <ecNumber evidence="4">5.4.99.12</ecNumber>
    </recommendedName>
    <alternativeName>
        <fullName evidence="4">tRNA pseudouridine(38-40) synthase</fullName>
    </alternativeName>
    <alternativeName>
        <fullName evidence="4">tRNA pseudouridylate synthase I</fullName>
    </alternativeName>
    <alternativeName>
        <fullName evidence="4">tRNA-uridine isomerase I</fullName>
    </alternativeName>
</protein>
<evidence type="ECO:0000256" key="3">
    <source>
        <dbReference type="ARBA" id="ARBA00023235"/>
    </source>
</evidence>
<dbReference type="RefSeq" id="WP_016340461.1">
    <property type="nucleotide sequence ID" value="NC_021284.1"/>
</dbReference>
<evidence type="ECO:0000256" key="7">
    <source>
        <dbReference type="RuleBase" id="RU003792"/>
    </source>
</evidence>
<dbReference type="SUPFAM" id="SSF55120">
    <property type="entry name" value="Pseudouridine synthase"/>
    <property type="match status" value="1"/>
</dbReference>
<dbReference type="GO" id="GO:0031119">
    <property type="term" value="P:tRNA pseudouridine synthesis"/>
    <property type="evidence" value="ECO:0007669"/>
    <property type="project" value="UniProtKB-UniRule"/>
</dbReference>
<name>R4U340_9MOLU</name>
<evidence type="ECO:0000256" key="5">
    <source>
        <dbReference type="PIRSR" id="PIRSR001430-1"/>
    </source>
</evidence>
<keyword evidence="10" id="KW-1185">Reference proteome</keyword>
<dbReference type="CDD" id="cd02570">
    <property type="entry name" value="PseudoU_synth_EcTruA"/>
    <property type="match status" value="1"/>
</dbReference>
<dbReference type="eggNOG" id="COG0101">
    <property type="taxonomic scope" value="Bacteria"/>
</dbReference>
<dbReference type="AlphaFoldDB" id="R4U340"/>
<gene>
    <name evidence="4 9" type="primary">truA</name>
    <name evidence="9" type="ORF">SSYRP_v1c02060</name>
</gene>